<dbReference type="AlphaFoldDB" id="A0A6B3BD82"/>
<name>A0A6B3BD82_9ACTN</name>
<proteinExistence type="predicted"/>
<organism evidence="2">
    <name type="scientific">Streptomyces sp. SID12501</name>
    <dbReference type="NCBI Taxonomy" id="2706042"/>
    <lineage>
        <taxon>Bacteria</taxon>
        <taxon>Bacillati</taxon>
        <taxon>Actinomycetota</taxon>
        <taxon>Actinomycetes</taxon>
        <taxon>Kitasatosporales</taxon>
        <taxon>Streptomycetaceae</taxon>
        <taxon>Streptomyces</taxon>
    </lineage>
</organism>
<dbReference type="EMBL" id="JAAGLU010000001">
    <property type="protein sequence ID" value="NEC84387.1"/>
    <property type="molecule type" value="Genomic_DNA"/>
</dbReference>
<dbReference type="InterPro" id="IPR032710">
    <property type="entry name" value="NTF2-like_dom_sf"/>
</dbReference>
<dbReference type="SUPFAM" id="SSF54427">
    <property type="entry name" value="NTF2-like"/>
    <property type="match status" value="1"/>
</dbReference>
<accession>A0A6B3BD82</accession>
<gene>
    <name evidence="2" type="ORF">G3I71_00570</name>
</gene>
<dbReference type="InterPro" id="IPR037401">
    <property type="entry name" value="SnoaL-like"/>
</dbReference>
<evidence type="ECO:0000259" key="1">
    <source>
        <dbReference type="Pfam" id="PF12680"/>
    </source>
</evidence>
<dbReference type="Gene3D" id="3.10.450.50">
    <property type="match status" value="1"/>
</dbReference>
<feature type="domain" description="SnoaL-like" evidence="1">
    <location>
        <begin position="12"/>
        <end position="112"/>
    </location>
</feature>
<protein>
    <submittedName>
        <fullName evidence="2">Nuclear transport factor 2 family protein</fullName>
    </submittedName>
</protein>
<evidence type="ECO:0000313" key="2">
    <source>
        <dbReference type="EMBL" id="NEC84387.1"/>
    </source>
</evidence>
<comment type="caution">
    <text evidence="2">The sequence shown here is derived from an EMBL/GenBank/DDBJ whole genome shotgun (WGS) entry which is preliminary data.</text>
</comment>
<dbReference type="Pfam" id="PF12680">
    <property type="entry name" value="SnoaL_2"/>
    <property type="match status" value="1"/>
</dbReference>
<reference evidence="2" key="1">
    <citation type="submission" date="2020-01" db="EMBL/GenBank/DDBJ databases">
        <title>Insect and environment-associated Actinomycetes.</title>
        <authorList>
            <person name="Currrie C."/>
            <person name="Chevrette M."/>
            <person name="Carlson C."/>
            <person name="Stubbendieck R."/>
            <person name="Wendt-Pienkowski E."/>
        </authorList>
    </citation>
    <scope>NUCLEOTIDE SEQUENCE</scope>
    <source>
        <strain evidence="2">SID12501</strain>
    </source>
</reference>
<dbReference type="RefSeq" id="WP_164311847.1">
    <property type="nucleotide sequence ID" value="NZ_JAAGLU010000001.1"/>
</dbReference>
<sequence length="124" mass="13598">MGTAASPAFDIEALRRGIEAHDATVLLSLYAEDAELRVVDRNSQPSHPMVKHGRGEIGAMLEDVCSRDMTHKLEQVIVQGDQVAYTESCEYPDGVRVLVGSMLSLRDGKIVDQTVLQAWDEEAS</sequence>